<dbReference type="InterPro" id="IPR046342">
    <property type="entry name" value="CBS_dom_sf"/>
</dbReference>
<dbReference type="SMART" id="SM00116">
    <property type="entry name" value="CBS"/>
    <property type="match status" value="2"/>
</dbReference>
<evidence type="ECO:0000313" key="5">
    <source>
        <dbReference type="Proteomes" id="UP000217784"/>
    </source>
</evidence>
<dbReference type="CDD" id="cd17784">
    <property type="entry name" value="CBS_pair_Euryarchaeota"/>
    <property type="match status" value="1"/>
</dbReference>
<proteinExistence type="predicted"/>
<evidence type="ECO:0000313" key="4">
    <source>
        <dbReference type="EMBL" id="PAV04260.1"/>
    </source>
</evidence>
<reference evidence="4 5" key="1">
    <citation type="journal article" date="2017" name="BMC Genomics">
        <title>Genomic analysis of methanogenic archaea reveals a shift towards energy conservation.</title>
        <authorList>
            <person name="Gilmore S.P."/>
            <person name="Henske J.K."/>
            <person name="Sexton J.A."/>
            <person name="Solomon K.V."/>
            <person name="Seppala S."/>
            <person name="Yoo J.I."/>
            <person name="Huyett L.M."/>
            <person name="Pressman A."/>
            <person name="Cogan J.Z."/>
            <person name="Kivenson V."/>
            <person name="Peng X."/>
            <person name="Tan Y."/>
            <person name="Valentine D.L."/>
            <person name="O'Malley M.A."/>
        </authorList>
    </citation>
    <scope>NUCLEOTIDE SEQUENCE [LARGE SCALE GENOMIC DNA]</scope>
    <source>
        <strain evidence="4 5">M.o.H.</strain>
    </source>
</reference>
<protein>
    <recommendedName>
        <fullName evidence="3">CBS domain-containing protein</fullName>
    </recommendedName>
</protein>
<gene>
    <name evidence="4" type="ORF">ASJ80_05245</name>
</gene>
<comment type="caution">
    <text evidence="4">The sequence shown here is derived from an EMBL/GenBank/DDBJ whole genome shotgun (WGS) entry which is preliminary data.</text>
</comment>
<evidence type="ECO:0000256" key="1">
    <source>
        <dbReference type="ARBA" id="ARBA00022737"/>
    </source>
</evidence>
<dbReference type="PROSITE" id="PS51371">
    <property type="entry name" value="CBS"/>
    <property type="match status" value="2"/>
</dbReference>
<keyword evidence="2" id="KW-0129">CBS domain</keyword>
<dbReference type="InterPro" id="IPR000644">
    <property type="entry name" value="CBS_dom"/>
</dbReference>
<name>A0A2A2H4N9_METBR</name>
<keyword evidence="5" id="KW-1185">Reference proteome</keyword>
<dbReference type="PANTHER" id="PTHR48108">
    <property type="entry name" value="CBS DOMAIN-CONTAINING PROTEIN CBSX2, CHLOROPLASTIC"/>
    <property type="match status" value="1"/>
</dbReference>
<accession>A0A2A2H4N9</accession>
<dbReference type="Gene3D" id="3.10.580.10">
    <property type="entry name" value="CBS-domain"/>
    <property type="match status" value="1"/>
</dbReference>
<dbReference type="Proteomes" id="UP000217784">
    <property type="component" value="Unassembled WGS sequence"/>
</dbReference>
<feature type="domain" description="CBS" evidence="3">
    <location>
        <begin position="11"/>
        <end position="68"/>
    </location>
</feature>
<feature type="domain" description="CBS" evidence="3">
    <location>
        <begin position="76"/>
        <end position="133"/>
    </location>
</feature>
<organism evidence="4 5">
    <name type="scientific">Methanobacterium bryantii</name>
    <dbReference type="NCBI Taxonomy" id="2161"/>
    <lineage>
        <taxon>Archaea</taxon>
        <taxon>Methanobacteriati</taxon>
        <taxon>Methanobacteriota</taxon>
        <taxon>Methanomada group</taxon>
        <taxon>Methanobacteria</taxon>
        <taxon>Methanobacteriales</taxon>
        <taxon>Methanobacteriaceae</taxon>
        <taxon>Methanobacterium</taxon>
    </lineage>
</organism>
<dbReference type="PANTHER" id="PTHR48108:SF33">
    <property type="entry name" value="METHYLATED PROTEIN MJ0556"/>
    <property type="match status" value="1"/>
</dbReference>
<dbReference type="AlphaFoldDB" id="A0A2A2H4N9"/>
<dbReference type="RefSeq" id="WP_069585305.1">
    <property type="nucleotide sequence ID" value="NZ_LMVM01000023.1"/>
</dbReference>
<evidence type="ECO:0000256" key="2">
    <source>
        <dbReference type="PROSITE-ProRule" id="PRU00703"/>
    </source>
</evidence>
<dbReference type="OrthoDB" id="8919at2157"/>
<dbReference type="EMBL" id="LMVM01000023">
    <property type="protein sequence ID" value="PAV04260.1"/>
    <property type="molecule type" value="Genomic_DNA"/>
</dbReference>
<dbReference type="InterPro" id="IPR051462">
    <property type="entry name" value="CBS_domain-containing"/>
</dbReference>
<dbReference type="SUPFAM" id="SSF54631">
    <property type="entry name" value="CBS-domain pair"/>
    <property type="match status" value="1"/>
</dbReference>
<keyword evidence="1" id="KW-0677">Repeat</keyword>
<dbReference type="Pfam" id="PF00571">
    <property type="entry name" value="CBS"/>
    <property type="match status" value="2"/>
</dbReference>
<evidence type="ECO:0000259" key="3">
    <source>
        <dbReference type="PROSITE" id="PS51371"/>
    </source>
</evidence>
<sequence length="133" mass="14515">MLEKQKVKEVMTEDVITVSPNEDVVFAFEKLMKYKVSSLPVVDEDGILLGIVTATDLGHNLILDKYELGTTVDKVMVKDVICIGSQDNLKTAVKKMNKYGAGGGIVNQLIVVDDHKIKGIISDGDIIKALRAL</sequence>